<accession>A0A7N0T9C8</accession>
<feature type="compositionally biased region" description="Basic and acidic residues" evidence="1">
    <location>
        <begin position="138"/>
        <end position="150"/>
    </location>
</feature>
<proteinExistence type="predicted"/>
<dbReference type="Gramene" id="Kaladp0028s0064.1.v1.1">
    <property type="protein sequence ID" value="Kaladp0028s0064.1.v1.1"/>
    <property type="gene ID" value="Kaladp0028s0064.v1.1"/>
</dbReference>
<dbReference type="EnsemblPlants" id="Kaladp0028s0064.1.v1.1">
    <property type="protein sequence ID" value="Kaladp0028s0064.1.v1.1"/>
    <property type="gene ID" value="Kaladp0028s0064.v1.1"/>
</dbReference>
<feature type="compositionally biased region" description="Polar residues" evidence="1">
    <location>
        <begin position="110"/>
        <end position="122"/>
    </location>
</feature>
<feature type="compositionally biased region" description="Low complexity" evidence="1">
    <location>
        <begin position="179"/>
        <end position="193"/>
    </location>
</feature>
<organism evidence="2 3">
    <name type="scientific">Kalanchoe fedtschenkoi</name>
    <name type="common">Lavender scallops</name>
    <name type="synonym">South American air plant</name>
    <dbReference type="NCBI Taxonomy" id="63787"/>
    <lineage>
        <taxon>Eukaryota</taxon>
        <taxon>Viridiplantae</taxon>
        <taxon>Streptophyta</taxon>
        <taxon>Embryophyta</taxon>
        <taxon>Tracheophyta</taxon>
        <taxon>Spermatophyta</taxon>
        <taxon>Magnoliopsida</taxon>
        <taxon>eudicotyledons</taxon>
        <taxon>Gunneridae</taxon>
        <taxon>Pentapetalae</taxon>
        <taxon>Saxifragales</taxon>
        <taxon>Crassulaceae</taxon>
        <taxon>Kalanchoe</taxon>
    </lineage>
</organism>
<dbReference type="PANTHER" id="PTHR31722:SF62">
    <property type="entry name" value="EMB|CAB62433.1"/>
    <property type="match status" value="1"/>
</dbReference>
<sequence>MACLEMYNSSPRISFSYDFVDPHQFTTSRPSSSPPPPASSDFEFSVSDRSMVCADMICADELFSKGKLLPFKYSNNKNKGRAAATGAGAGSATTLKDELLTGHLEDDEISTSFSKPPKSSGNRWKGFLGMRRSHIGSKKPEKTDGSDRRGQASQPKSHGHPKLDFEPDPLHNLTSQELVSDGGSSSVDVQMGI</sequence>
<name>A0A7N0T9C8_KALFE</name>
<dbReference type="OMA" id="MARLEMH"/>
<keyword evidence="3" id="KW-1185">Reference proteome</keyword>
<reference evidence="2" key="1">
    <citation type="submission" date="2021-01" db="UniProtKB">
        <authorList>
            <consortium name="EnsemblPlants"/>
        </authorList>
    </citation>
    <scope>IDENTIFICATION</scope>
</reference>
<dbReference type="PANTHER" id="PTHR31722">
    <property type="entry name" value="OS06G0675200 PROTEIN"/>
    <property type="match status" value="1"/>
</dbReference>
<dbReference type="AlphaFoldDB" id="A0A7N0T9C8"/>
<dbReference type="Proteomes" id="UP000594263">
    <property type="component" value="Unplaced"/>
</dbReference>
<feature type="region of interest" description="Disordered" evidence="1">
    <location>
        <begin position="103"/>
        <end position="193"/>
    </location>
</feature>
<evidence type="ECO:0000256" key="1">
    <source>
        <dbReference type="SAM" id="MobiDB-lite"/>
    </source>
</evidence>
<protein>
    <submittedName>
        <fullName evidence="2">Uncharacterized protein</fullName>
    </submittedName>
</protein>
<evidence type="ECO:0000313" key="3">
    <source>
        <dbReference type="Proteomes" id="UP000594263"/>
    </source>
</evidence>
<evidence type="ECO:0000313" key="2">
    <source>
        <dbReference type="EnsemblPlants" id="Kaladp0028s0064.1.v1.1"/>
    </source>
</evidence>